<evidence type="ECO:0000256" key="1">
    <source>
        <dbReference type="ARBA" id="ARBA00023125"/>
    </source>
</evidence>
<comment type="caution">
    <text evidence="6">The sequence shown here is derived from an EMBL/GenBank/DDBJ whole genome shotgun (WGS) entry which is preliminary data.</text>
</comment>
<keyword evidence="7" id="KW-1185">Reference proteome</keyword>
<reference evidence="6" key="1">
    <citation type="submission" date="2023-03" db="EMBL/GenBank/DDBJ databases">
        <title>Actinoallomurus iriomotensis NBRC 103684.</title>
        <authorList>
            <person name="Ichikawa N."/>
            <person name="Sato H."/>
            <person name="Tonouchi N."/>
        </authorList>
    </citation>
    <scope>NUCLEOTIDE SEQUENCE</scope>
    <source>
        <strain evidence="6">NBRC 103684</strain>
    </source>
</reference>
<dbReference type="Gene3D" id="3.90.1750.20">
    <property type="entry name" value="Putative Large Serine Recombinase, Chain B, Domain 2"/>
    <property type="match status" value="1"/>
</dbReference>
<dbReference type="AlphaFoldDB" id="A0A9W6VYT9"/>
<protein>
    <submittedName>
        <fullName evidence="6">Integrase</fullName>
    </submittedName>
</protein>
<dbReference type="InterPro" id="IPR038109">
    <property type="entry name" value="DNA_bind_recomb_sf"/>
</dbReference>
<dbReference type="PROSITE" id="PS51736">
    <property type="entry name" value="RECOMBINASES_3"/>
    <property type="match status" value="1"/>
</dbReference>
<dbReference type="InterPro" id="IPR006119">
    <property type="entry name" value="Resolv_N"/>
</dbReference>
<dbReference type="EMBL" id="BSTK01000003">
    <property type="protein sequence ID" value="GLY84654.1"/>
    <property type="molecule type" value="Genomic_DNA"/>
</dbReference>
<sequence length="466" mass="51166">MTRPFDRPELGTWLARPSEFDAVAWWRLDRAVRSMHDMSDLAGWAKDHKKRLIFAEGPGGGRLELDMTSPMSELILMILAFAAQMEAQSIQERTTGAAAYLRSVGRWRGGRVPFGTRPMPHPTEVDRDGEPAGWYLAEGPDTAEIVRTMADLVIAGKSYHAIAAWLNEEHPGVTPANHRATLKGAKPDPSARWNPGMVSTLLRQNTLRGLVIEDGCPVRDGDGEPVRQGDPLLDDETWRRLQAAMDARAMTGPGNRSNVHPLLGVIFCGSCGGRMYQGWLSPGPNRKAPVRQYRCAAKAHGRECRKPAYVVAAKVDDYVSRKFMEAVGRLELVELITIPGADHTAEIAELDEEVNELAKRLAVLRGAAGDAVAAQIQSRSDRLGRLREQPVTAERTESIATGMTYAERWADADEADRRTMLLDAGARVVVGETTRGKRDVDSRLTFDTRAHEGDGDLIADALPGHS</sequence>
<evidence type="ECO:0000313" key="7">
    <source>
        <dbReference type="Proteomes" id="UP001165074"/>
    </source>
</evidence>
<dbReference type="PROSITE" id="PS51737">
    <property type="entry name" value="RECOMBINASE_DNA_BIND"/>
    <property type="match status" value="1"/>
</dbReference>
<feature type="domain" description="Resolvase/invertase-type recombinase catalytic" evidence="4">
    <location>
        <begin position="1"/>
        <end position="105"/>
    </location>
</feature>
<evidence type="ECO:0000259" key="5">
    <source>
        <dbReference type="PROSITE" id="PS51737"/>
    </source>
</evidence>
<dbReference type="PANTHER" id="PTHR30461">
    <property type="entry name" value="DNA-INVERTASE FROM LAMBDOID PROPHAGE"/>
    <property type="match status" value="1"/>
</dbReference>
<dbReference type="Pfam" id="PF07508">
    <property type="entry name" value="Recombinase"/>
    <property type="match status" value="1"/>
</dbReference>
<dbReference type="Pfam" id="PF13408">
    <property type="entry name" value="Zn_ribbon_recom"/>
    <property type="match status" value="1"/>
</dbReference>
<dbReference type="GO" id="GO:0000150">
    <property type="term" value="F:DNA strand exchange activity"/>
    <property type="evidence" value="ECO:0007669"/>
    <property type="project" value="InterPro"/>
</dbReference>
<keyword evidence="1" id="KW-0238">DNA-binding</keyword>
<feature type="domain" description="Recombinase" evidence="5">
    <location>
        <begin position="113"/>
        <end position="251"/>
    </location>
</feature>
<dbReference type="CDD" id="cd00338">
    <property type="entry name" value="Ser_Recombinase"/>
    <property type="match status" value="1"/>
</dbReference>
<evidence type="ECO:0000256" key="2">
    <source>
        <dbReference type="ARBA" id="ARBA00023172"/>
    </source>
</evidence>
<proteinExistence type="predicted"/>
<organism evidence="6 7">
    <name type="scientific">Actinoallomurus iriomotensis</name>
    <dbReference type="NCBI Taxonomy" id="478107"/>
    <lineage>
        <taxon>Bacteria</taxon>
        <taxon>Bacillati</taxon>
        <taxon>Actinomycetota</taxon>
        <taxon>Actinomycetes</taxon>
        <taxon>Streptosporangiales</taxon>
        <taxon>Thermomonosporaceae</taxon>
        <taxon>Actinoallomurus</taxon>
    </lineage>
</organism>
<dbReference type="GO" id="GO:0003677">
    <property type="term" value="F:DNA binding"/>
    <property type="evidence" value="ECO:0007669"/>
    <property type="project" value="UniProtKB-KW"/>
</dbReference>
<dbReference type="InterPro" id="IPR036162">
    <property type="entry name" value="Resolvase-like_N_sf"/>
</dbReference>
<evidence type="ECO:0000313" key="6">
    <source>
        <dbReference type="EMBL" id="GLY84654.1"/>
    </source>
</evidence>
<dbReference type="InterPro" id="IPR011109">
    <property type="entry name" value="DNA_bind_recombinase_dom"/>
</dbReference>
<dbReference type="Pfam" id="PF00239">
    <property type="entry name" value="Resolvase"/>
    <property type="match status" value="1"/>
</dbReference>
<dbReference type="Gene3D" id="3.40.50.1390">
    <property type="entry name" value="Resolvase, N-terminal catalytic domain"/>
    <property type="match status" value="1"/>
</dbReference>
<name>A0A9W6VYT9_9ACTN</name>
<dbReference type="InterPro" id="IPR050639">
    <property type="entry name" value="SSR_resolvase"/>
</dbReference>
<feature type="coiled-coil region" evidence="3">
    <location>
        <begin position="340"/>
        <end position="367"/>
    </location>
</feature>
<accession>A0A9W6VYT9</accession>
<evidence type="ECO:0000256" key="3">
    <source>
        <dbReference type="SAM" id="Coils"/>
    </source>
</evidence>
<dbReference type="SUPFAM" id="SSF53041">
    <property type="entry name" value="Resolvase-like"/>
    <property type="match status" value="1"/>
</dbReference>
<dbReference type="InterPro" id="IPR025827">
    <property type="entry name" value="Zn_ribbon_recom_dom"/>
</dbReference>
<keyword evidence="3" id="KW-0175">Coiled coil</keyword>
<dbReference type="Proteomes" id="UP001165074">
    <property type="component" value="Unassembled WGS sequence"/>
</dbReference>
<gene>
    <name evidence="6" type="ORF">Airi02_025830</name>
</gene>
<evidence type="ECO:0000259" key="4">
    <source>
        <dbReference type="PROSITE" id="PS51736"/>
    </source>
</evidence>
<dbReference type="PANTHER" id="PTHR30461:SF2">
    <property type="entry name" value="SERINE RECOMBINASE PINE-RELATED"/>
    <property type="match status" value="1"/>
</dbReference>
<keyword evidence="2" id="KW-0233">DNA recombination</keyword>